<evidence type="ECO:0000313" key="6">
    <source>
        <dbReference type="EMBL" id="EDR22375.1"/>
    </source>
</evidence>
<dbReference type="GO" id="GO:1990604">
    <property type="term" value="C:IRE1-TRAF2-ASK1 complex"/>
    <property type="evidence" value="ECO:0007669"/>
    <property type="project" value="TreeGrafter"/>
</dbReference>
<dbReference type="SMART" id="SM00580">
    <property type="entry name" value="PUG"/>
    <property type="match status" value="1"/>
</dbReference>
<dbReference type="Proteomes" id="UP000008076">
    <property type="component" value="Unassembled WGS sequence"/>
</dbReference>
<keyword evidence="3" id="KW-0067">ATP-binding</keyword>
<dbReference type="OrthoDB" id="63989at2759"/>
<evidence type="ECO:0000256" key="3">
    <source>
        <dbReference type="ARBA" id="ARBA00022840"/>
    </source>
</evidence>
<dbReference type="FunFam" id="1.20.1440.180:FF:000004">
    <property type="entry name" value="Protein kinase, putative"/>
    <property type="match status" value="1"/>
</dbReference>
<gene>
    <name evidence="6" type="ORF">EDI_288720</name>
</gene>
<dbReference type="GO" id="GO:0051082">
    <property type="term" value="F:unfolded protein binding"/>
    <property type="evidence" value="ECO:0007669"/>
    <property type="project" value="TreeGrafter"/>
</dbReference>
<dbReference type="eggNOG" id="KOG1027">
    <property type="taxonomic scope" value="Eukaryota"/>
</dbReference>
<organism evidence="7">
    <name type="scientific">Entamoeba dispar (strain ATCC PRA-260 / SAW760)</name>
    <dbReference type="NCBI Taxonomy" id="370354"/>
    <lineage>
        <taxon>Eukaryota</taxon>
        <taxon>Amoebozoa</taxon>
        <taxon>Evosea</taxon>
        <taxon>Archamoebae</taxon>
        <taxon>Mastigamoebida</taxon>
        <taxon>Entamoebidae</taxon>
        <taxon>Entamoeba</taxon>
    </lineage>
</organism>
<dbReference type="Pfam" id="PF06479">
    <property type="entry name" value="Ribonuc_2-5A"/>
    <property type="match status" value="1"/>
</dbReference>
<dbReference type="GO" id="GO:0005524">
    <property type="term" value="F:ATP binding"/>
    <property type="evidence" value="ECO:0007669"/>
    <property type="project" value="UniProtKB-KW"/>
</dbReference>
<dbReference type="PANTHER" id="PTHR13954:SF6">
    <property type="entry name" value="NON-SPECIFIC SERINE_THREONINE PROTEIN KINASE"/>
    <property type="match status" value="1"/>
</dbReference>
<evidence type="ECO:0000256" key="2">
    <source>
        <dbReference type="ARBA" id="ARBA00022741"/>
    </source>
</evidence>
<keyword evidence="4" id="KW-0175">Coiled coil</keyword>
<keyword evidence="1" id="KW-0732">Signal</keyword>
<dbReference type="InterPro" id="IPR010513">
    <property type="entry name" value="KEN_dom"/>
</dbReference>
<name>B0ESX1_ENTDS</name>
<dbReference type="KEGG" id="edi:EDI_288720"/>
<dbReference type="PROSITE" id="PS51392">
    <property type="entry name" value="KEN"/>
    <property type="match status" value="1"/>
</dbReference>
<proteinExistence type="predicted"/>
<dbReference type="GO" id="GO:0006397">
    <property type="term" value="P:mRNA processing"/>
    <property type="evidence" value="ECO:0007669"/>
    <property type="project" value="InterPro"/>
</dbReference>
<dbReference type="GeneID" id="5886368"/>
<keyword evidence="7" id="KW-1185">Reference proteome</keyword>
<dbReference type="PANTHER" id="PTHR13954">
    <property type="entry name" value="IRE1-RELATED"/>
    <property type="match status" value="1"/>
</dbReference>
<dbReference type="GO" id="GO:0004521">
    <property type="term" value="F:RNA endonuclease activity"/>
    <property type="evidence" value="ECO:0007669"/>
    <property type="project" value="InterPro"/>
</dbReference>
<dbReference type="GO" id="GO:0036498">
    <property type="term" value="P:IRE1-mediated unfolded protein response"/>
    <property type="evidence" value="ECO:0007669"/>
    <property type="project" value="TreeGrafter"/>
</dbReference>
<evidence type="ECO:0000313" key="7">
    <source>
        <dbReference type="Proteomes" id="UP000008076"/>
    </source>
</evidence>
<keyword evidence="2" id="KW-0547">Nucleotide-binding</keyword>
<dbReference type="RefSeq" id="XP_001741175.1">
    <property type="nucleotide sequence ID" value="XM_001741123.1"/>
</dbReference>
<evidence type="ECO:0000259" key="5">
    <source>
        <dbReference type="PROSITE" id="PS51392"/>
    </source>
</evidence>
<protein>
    <recommendedName>
        <fullName evidence="5">KEN domain-containing protein</fullName>
    </recommendedName>
</protein>
<sequence>MTLAILTRIDPTLRPTAEQIMALPLFWDFNKKLNFIKSASDLFEMDPSMIITRELDASGIGIRWHQSLDPGLVDSLVKFRKYDFNKTRDLLRAIRNKSHHFYNLPKNEQNLFTSFPDGFYLYFYKRFPGLLILVYNIVKKHYPNEPIFNEFFIYDSK</sequence>
<reference evidence="7" key="1">
    <citation type="submission" date="2007-12" db="EMBL/GenBank/DDBJ databases">
        <title>Annotation of Entamoeba dispar SAW760.</title>
        <authorList>
            <person name="Lorenzi H."/>
            <person name="Inman J."/>
            <person name="Schobel S."/>
            <person name="Amedeo P."/>
            <person name="Caler E."/>
        </authorList>
    </citation>
    <scope>NUCLEOTIDE SEQUENCE [LARGE SCALE GENOMIC DNA]</scope>
    <source>
        <strain evidence="7">ATCC PRA-260 / SAW760</strain>
    </source>
</reference>
<accession>B0ESX1</accession>
<dbReference type="AlphaFoldDB" id="B0ESX1"/>
<dbReference type="EMBL" id="DS550744">
    <property type="protein sequence ID" value="EDR22375.1"/>
    <property type="molecule type" value="Genomic_DNA"/>
</dbReference>
<dbReference type="InterPro" id="IPR038357">
    <property type="entry name" value="KEN_sf"/>
</dbReference>
<dbReference type="GO" id="GO:0004674">
    <property type="term" value="F:protein serine/threonine kinase activity"/>
    <property type="evidence" value="ECO:0007669"/>
    <property type="project" value="InterPro"/>
</dbReference>
<dbReference type="Gene3D" id="1.20.1440.180">
    <property type="entry name" value="KEN domain"/>
    <property type="match status" value="1"/>
</dbReference>
<dbReference type="VEuPathDB" id="AmoebaDB:EDI_288720"/>
<evidence type="ECO:0000256" key="4">
    <source>
        <dbReference type="ARBA" id="ARBA00023054"/>
    </source>
</evidence>
<dbReference type="InterPro" id="IPR045133">
    <property type="entry name" value="IRE1/2-like"/>
</dbReference>
<evidence type="ECO:0000256" key="1">
    <source>
        <dbReference type="ARBA" id="ARBA00022729"/>
    </source>
</evidence>
<feature type="domain" description="KEN" evidence="5">
    <location>
        <begin position="29"/>
        <end position="154"/>
    </location>
</feature>